<accession>A0A9W7DJ36</accession>
<organism evidence="1 2">
    <name type="scientific">Ambrosiozyma monospora</name>
    <name type="common">Yeast</name>
    <name type="synonym">Endomycopsis monosporus</name>
    <dbReference type="NCBI Taxonomy" id="43982"/>
    <lineage>
        <taxon>Eukaryota</taxon>
        <taxon>Fungi</taxon>
        <taxon>Dikarya</taxon>
        <taxon>Ascomycota</taxon>
        <taxon>Saccharomycotina</taxon>
        <taxon>Pichiomycetes</taxon>
        <taxon>Pichiales</taxon>
        <taxon>Pichiaceae</taxon>
        <taxon>Ambrosiozyma</taxon>
    </lineage>
</organism>
<comment type="caution">
    <text evidence="1">The sequence shown here is derived from an EMBL/GenBank/DDBJ whole genome shotgun (WGS) entry which is preliminary data.</text>
</comment>
<dbReference type="OrthoDB" id="409543at2759"/>
<dbReference type="EMBL" id="BSXU01004623">
    <property type="protein sequence ID" value="GMG45913.1"/>
    <property type="molecule type" value="Genomic_DNA"/>
</dbReference>
<evidence type="ECO:0000313" key="2">
    <source>
        <dbReference type="Proteomes" id="UP001165063"/>
    </source>
</evidence>
<protein>
    <submittedName>
        <fullName evidence="1">Unnamed protein product</fullName>
    </submittedName>
</protein>
<dbReference type="Gene3D" id="3.90.550.20">
    <property type="match status" value="1"/>
</dbReference>
<reference evidence="1" key="1">
    <citation type="submission" date="2023-04" db="EMBL/GenBank/DDBJ databases">
        <title>Ambrosiozyma monospora NBRC 1965.</title>
        <authorList>
            <person name="Ichikawa N."/>
            <person name="Sato H."/>
            <person name="Tonouchi N."/>
        </authorList>
    </citation>
    <scope>NUCLEOTIDE SEQUENCE</scope>
    <source>
        <strain evidence="1">NBRC 1965</strain>
    </source>
</reference>
<gene>
    <name evidence="1" type="ORF">Amon01_000683300</name>
</gene>
<sequence>MKFTNKCFYAKRHHPFLAKLIAKITFLVHKHQKDLLKMTYREMQKETDDSGESLIFSITGESIFTDTLFEYLNSLKDSIFYTYSNTDRDGRPTEDLDRLHDITVHGPPTNPGDRYTYKTFTKLKYPNVIDDTVILPRLSFFGEAKDDLDVEKKKSLGEIEGKSVFYYGRFDVDDSARV</sequence>
<name>A0A9W7DJ36_AMBMO</name>
<dbReference type="Proteomes" id="UP001165063">
    <property type="component" value="Unassembled WGS sequence"/>
</dbReference>
<dbReference type="AlphaFoldDB" id="A0A9W7DJ36"/>
<evidence type="ECO:0000313" key="1">
    <source>
        <dbReference type="EMBL" id="GMG45913.1"/>
    </source>
</evidence>
<keyword evidence="2" id="KW-1185">Reference proteome</keyword>
<proteinExistence type="predicted"/>